<dbReference type="NCBIfam" id="TIGR01965">
    <property type="entry name" value="VCBS_repeat"/>
    <property type="match status" value="5"/>
</dbReference>
<dbReference type="Proteomes" id="UP001349262">
    <property type="component" value="Unassembled WGS sequence"/>
</dbReference>
<dbReference type="PANTHER" id="PTHR34720:SF9">
    <property type="entry name" value="BLR4714 PROTEIN"/>
    <property type="match status" value="1"/>
</dbReference>
<feature type="compositionally biased region" description="Basic residues" evidence="1">
    <location>
        <begin position="121"/>
        <end position="139"/>
    </location>
</feature>
<feature type="compositionally biased region" description="Basic and acidic residues" evidence="1">
    <location>
        <begin position="6117"/>
        <end position="6130"/>
    </location>
</feature>
<comment type="caution">
    <text evidence="3">The sequence shown here is derived from an EMBL/GenBank/DDBJ whole genome shotgun (WGS) entry which is preliminary data.</text>
</comment>
<dbReference type="InterPro" id="IPR015919">
    <property type="entry name" value="Cadherin-like_sf"/>
</dbReference>
<feature type="domain" description="Dystroglycan-type cadherin-like" evidence="2">
    <location>
        <begin position="4051"/>
        <end position="4148"/>
    </location>
</feature>
<feature type="region of interest" description="Disordered" evidence="1">
    <location>
        <begin position="6108"/>
        <end position="6130"/>
    </location>
</feature>
<dbReference type="Gene3D" id="2.60.40.3440">
    <property type="match status" value="21"/>
</dbReference>
<evidence type="ECO:0000256" key="1">
    <source>
        <dbReference type="SAM" id="MobiDB-lite"/>
    </source>
</evidence>
<feature type="region of interest" description="Disordered" evidence="1">
    <location>
        <begin position="22"/>
        <end position="298"/>
    </location>
</feature>
<dbReference type="Pfam" id="PF17803">
    <property type="entry name" value="Cadherin_4"/>
    <property type="match status" value="2"/>
</dbReference>
<dbReference type="Pfam" id="PF17963">
    <property type="entry name" value="Big_9"/>
    <property type="match status" value="34"/>
</dbReference>
<dbReference type="EMBL" id="MLBY01000001">
    <property type="protein sequence ID" value="MEE7455314.1"/>
    <property type="molecule type" value="Genomic_DNA"/>
</dbReference>
<keyword evidence="4" id="KW-1185">Reference proteome</keyword>
<dbReference type="Pfam" id="PF17892">
    <property type="entry name" value="Cadherin_5"/>
    <property type="match status" value="1"/>
</dbReference>
<dbReference type="InterPro" id="IPR040853">
    <property type="entry name" value="RapA2_cadherin-like"/>
</dbReference>
<feature type="compositionally biased region" description="Pro residues" evidence="1">
    <location>
        <begin position="6016"/>
        <end position="6028"/>
    </location>
</feature>
<feature type="compositionally biased region" description="Basic and acidic residues" evidence="1">
    <location>
        <begin position="208"/>
        <end position="221"/>
    </location>
</feature>
<feature type="domain" description="Dystroglycan-type cadherin-like" evidence="2">
    <location>
        <begin position="4983"/>
        <end position="5083"/>
    </location>
</feature>
<feature type="domain" description="Dystroglycan-type cadherin-like" evidence="2">
    <location>
        <begin position="1458"/>
        <end position="1554"/>
    </location>
</feature>
<feature type="domain" description="Dystroglycan-type cadherin-like" evidence="2">
    <location>
        <begin position="2869"/>
        <end position="2970"/>
    </location>
</feature>
<organism evidence="3 4">
    <name type="scientific">Methylobacterium radiotolerans</name>
    <dbReference type="NCBI Taxonomy" id="31998"/>
    <lineage>
        <taxon>Bacteria</taxon>
        <taxon>Pseudomonadati</taxon>
        <taxon>Pseudomonadota</taxon>
        <taxon>Alphaproteobacteria</taxon>
        <taxon>Hyphomicrobiales</taxon>
        <taxon>Methylobacteriaceae</taxon>
        <taxon>Methylobacterium</taxon>
    </lineage>
</organism>
<dbReference type="Gene3D" id="2.60.40.10">
    <property type="entry name" value="Immunoglobulins"/>
    <property type="match status" value="10"/>
</dbReference>
<sequence length="6130" mass="609451">MSRRCTPPVPGISRGILPACLSDRSCHAPRPAPDLPPLHRLREPGPGPAEPELGRSAREVGLARYRGRADQAGAGGRQPFRGRAGRGRRDPSGGRAHPAQRPAPDVRRQRGHAADADRPVDRRRRCRHRCRQRHARRQQRQPECGGCRRRDRHRLRDGEPHPRRQRRGDQRLPRLRLGPRLHAEPGRLQRQRQPDDDDQRWRQHRHGWSADRHGCEHDRHRAGGRHRRRHRHHQRGRARHPRGSGQRQLREPRPRHHRDQRQPGYSRRRGGERSQRQRAPQRRRHAELHAGGRLQRPCQLHLHRHLRRRYRDGKRQRHRHAGQRTPLTDTDASTIVIAPVADIAADTATTSEDVPVTLAVLANDSFENPARAITAINGSPVTAGGAAVSVPNGSVRLNADGTLSYTPAADFNGLASFTYTVTSGGVTETASVSVTVTPVNDAPVNIAPGTQSVAEDGPLAFTNGASVRVSDVDGDSLVTTLTVANGTATVAIGGGAAISGNGGTTVVIAGTAAQINAALAGLTYRSTPDFNGAAQIVVQTSDGTASDTDTIALQVTPVADIVPDTLTTSEDTPLTANLILGTGGASADNFENPGRTLIAVTQPPAGQGSVTFAADGTITYTPAPNFNGTTSFTYTVASGGVIETATVTVTVTPVDDAPVNFVPGPQITAEDTARIFSAANGNAIGVADVDSGVLTVAITVTNGTLTLSGIAGLTFTTGDGTADAALVFAGTAAAINAALEGAAYAPNPDYNGPAQLTIQTSDGSLSATDTVALTVTPVADIADDTAVTDEDTPVLIRVLVNDTFEDTGRTVTAVNGTALVAGGAAVAVANGSVTLTAQGELVFGPATDFNGVTSFTYTVSAGGVTETASVQVAVAAINTPPVNTLPAAFASREDTGLALTGLSLSDADAGNGNLRVTLSVNAGSLSAVSAAGVTVGGAGTGVLTLDGTLAALNAYLAGASVPVFTPVPNATASVTLTMASNDNGNTGGAVLTDIDIATITITPVNDAPAGADRAVTLAEDTTYTFSAADFGFTDPADNPANALEAVIVDTLPAGGTLALGGTPVAAGQAITAANLGLLTFTPAADVGGVFSFTFRVRDNGGIADGGQDTDPTANTVTLTVTPVNDAPVNTLPATFGVAEDAGLQLTGLAIADVDAGAASVTVALSVDLGTLTALSGAGVAVNGSGTGRLVLTGTVGAINAYLGASSAPAYRAPADFNGSISLTMVTDDGGASGAGGALRDTDTTTITVTPVNDAPVGADAAVVVTEDTTLLGRLPVATDVDGDALTYGPGSLAPANGQLTVNPDGSFVFTPNPNFSGADSFSYTVSDGTVTRTYTVAVAVGPVNDAPVAVADAAATDAGTPVAANLLLNDSDADGDRFIIVAVNGAAGNVGAMVAGSGGGMFILAADGTARFDPGGAFADLPEGATRVSAVAYRVADPSGASSEATFTVTVTGRNDAPVSVPIPDQTAQDGAAFTLPLAGNFSDPDSGASLIFSATGLPPGLTIDPATGTIGGTLASNASAAAPYAITVTATDAAGLATSRAFTLTVTNPAPVARDDAFTTTQNAAVAGSVLAGNGAGADSDPDGDLLTVAAVNGASALVGVAVVGSAGGTFVIDAGGAFSFVPDASFVDLGAGESRTTSATYTISDGQGGTASATLTVAVTGVNDAPVARDDVFATIEEQAVTFDPRANDADPEGDPLTITAIAGQAILPGGTVAVTGGAVTLNPNGTLTFVPGTNVNGPVSFSYTVSDGRGGVTTATVTGSIAPVNDAPFATADSFVTNEDTAAVVAVLGNDGDADGDPLAIVAVNGQAITAGSTVAIGGGTVALNGDGTLRFTPIANFNGPVSFTYTVSDAQGGTASATVTGSVIPVQDLPVAGDDSFVGREDTPSLIAVLGNDGDVDGDPLTITAINGAAVVPGGSVAVADGSVRLNPDNTLVFTPNLNFNGPVSFSYTVSDGQGGSATASVSGSIAPVNDAPVLGDDSFTVAEDGAVTFDVRLNDTDPDGDVLGLIQINGAFIAAGGSIAVAGGTVTLNPDGTLTFMPLPNFNGPVSFAYSLSDGNGGTASATVTGLVTPVNDAPGASADSFTGIEDTPSTVAVLANDGDIDGDPLTITAINGTAIAPGGSVAVINGRVTLNLDGTLTFVPNANINGPVGFTYTVSDGRGGSATAAVSGSISPVNDLPVAADASFATNEDVALSGRLPAAIDADNDAITYEAGTTTPANGRVAINPDGTFTYTPNADVSGTDRFSYVVSDGRGGTSEYYVTVAIAPVNDAPVSAPLPDRMRIDGQGVSFDASAYFSDVDGDRLSFSAVGLPPGLTISPAGLVSGTIDRNASQGGPSGNGTYTVTVTADDGRGGIASRSYAVVVTNPSPIAVNDAVATSEDTPVTLNVLDGTASGGTPDRDPDGDPLRVISASAGHGTVLIGQDGAITYTPNANFNGTDTIVYTISDGQGGTASAVVTVTVLPVNDAPVGAPIADRTRNDGDIDNINAGAFFSDAEGQALTFSATGLPPGLIIDPATGRITGRLSADASGPTGAATYSVSVTARDTDGATATVRFAYTVLNLPPQARDDVATTAEDTPVDVPILANDTDPDGDTDRVIAVNNIVLTVGGPAVDTANGSVRLVLDANGNEVLRFTPDPDFNGQESFTYTIIDGNGGTDTATLTITVTPANDTPQTLAPIPDRVRADGQSFTYDLADFFRDPDGDALRFTATGLPAGLGVDPATGFLSGTIDRNASQGGAGGIYTVLVTAADPGGQAISQSFALTVTNPAPTASNDTVTTTEDVPVSIDVLADDSDPDGDPLTIVAANAGRGSVSVLGGVITYLPPANFSGTDTVVYTISDGNGGIASATLTIVVNPANDAPIATGTIADLIDNDGQQLLGGDAVNLSVYFADPDGDPLTYTATNLPPGLSIDPVTGIVSGMITSGASGPEGGRAYTVTVTASDTNVVGAPAATQTFTWFIDNIPPTAFSDQLIVSEDAGAALGNVLANDTDPDGDGFAVSAVNGLAVVAGAPVTVTGSAGGLFTVGADGAYTFTAGTAFADLQAGETRATSIVYTLRDDNGGLDTATLTVLVTGVNDAPAAGSIPAYVRADGDDLTVDPLSVTAFFSDPEGDALTFSATGLPAGLIMKPDGSLAGTIANDASRGGPLGNGTYTVTVTASDGAALTTANFVLTVTNPAPTAVNDAITTLEDTPIDIDVVGNDVDPDGDALFVDPGFAPLAGNGTVAINPDGTLRYTPNANYSGIDTIVYRVSDGQGGLSTAVVNVSVGAVNDAPIAAAPIPDALRNDGDSVTFDLSGAFRDPEGERLTFTAAGLPPGLTISPAGVISGQILAGASGPTGTRDYLITVTAMDSQGGMASSQFVYTINNLTPQAQNDIVLNAVEDTPVNVDVLGNDIDPDGDTNVVIRVENITVVVGGPAVATTNGTVQLIDVGIGRPVLRFTPDANFNGTESFTYTIDDGNGGTDTATVAIVVAPVNDAPTVGQIPDRVRSDGEGVSFDVSGFFADIDGDGLSFTAPVLPPGLNLSPAGVISGTLTADASRGSPYLVTVTATDASGARVSSTFAFTVLNPAPVAVNDTVATSEDTPVTFNPLTGAGTVSGAAGADTDRDGDALAIVRIDGQAITTGRTVTVTDGAVTLNPDGSLTFRPNADFNGTTTLTYAIRDADGDMADAAVSISVAAVNDAPVIDLDPMTPGLGSTVVFTEGGGPVAVAAGVSIADAENDIFALLLTIGGEAADAGSEILHLNGLVDIVRATSSAGTITFGGSTLGYGYDGAGTLTVLNAAGAGTPLPTGTLRAFVAALRYENVSDNPTLGARTFSFSVADTAGNLSAAAQAVVTVAPVNDAPLTSDDAGTTSEDGPILAGASVLGNDRDPEGAALTAVAVAGTPGGVGTLVAGSAGGVFLVRADGTYDFDPGIAFQNLQAGESRTTSVSYTVADPSGASASATLTVTVTGANDAPLAADLGVTTAEDQALAGPLPVAFDADGDALVYAEVSQPTNGTVAISSTGSFTYTPNPDFTGLDSFTFAVSDGIASTTYTVTVNVTPVNDAPVAGPIPDQTFTDAQAVGLDVSDAFTDIDGDALTFSLSGQPAGLTIDPATGVISGIVDRSASQVNGGVYTVTVTAQDPSGTTAARTFSLRITNPAPVAESDAFAAVQDGTVTGSVLIDNGAGPDRDPDGDPLSVVAVDGTSAGVGSPRAGSAGGMFTILAGGGFTFAAGNDFDDLPAGVTRVTSIDYTISDGQGGTATAVLSVTVTGVNDAPVGAGASIAVIEDTPASGVLPRATDIDGELLTYALAAAPANGTVSIDPAGTYTYTPAPNFTGPDSFTYTVSDGTSAVTYTVAVSVGAVNDVPVAGADSFTTAEDAAVTVAVLENDRDIDGNPLAVTQIDGAAILPGGSVPIGAGTVTLGPDGTLLFTPTANFNGAVSFTYTVSDGQGGTAQGLVTGTVTAVNDAPLAADDAAVTGQDAEVSGNVILDAPGTDTDVDGDALTVVGVGAPAGGIATAVAGSNGGTFTIQAGGAFQFDPAADFADLPAGQSRTTSVTYTVSDGAGGLASATLTVRVDGANDAPDADALPPLMGSDGAPVSLALGASFRDVDGDALTFAAVGLPPGLGIDPLTGAVTGTISAGASGPAGNATYRITVTATDPAGAAVSRSFDWMILNSAPVAADDAITTSEDLAVSGSVALDNGAGPDVDSDGDPLSYVLVAGPANGSLVLAADGRFTYNPAPDFNGIDRFTYRVADGNGGTSLATVTLTVAPVNDAPSAGSDGFTVAEDGSAIIAVLGNDADIDGDPLTVTAIDGTAVTPGGSVAVQGGTVTLNPDGTLTFAAGPDYFGPSTFSYTVSDGTTATLGQVAGTVGAVNDAPVNGLPPSFTALEDTPLVLAGLSVADVDAGQLTLTLSVDAGRLDAASAGGVTVAGSGTGTLTLSGTRDALNAYLAAAAPVFTPPANATDPVTLVMRTLDDGSGGAGGPLSDTDTATILIDPVNDVPQTGDFALATDEDQPVAGAIPAADLDGDALTFVLVAQPANGTVRLDPDGSFIFKPNPDFSGTETFQVRVSDGQGGVAVSTVTVAVRAVNDAPVGAPLSTATLEDTPLSGTLPPAFDPEGAAIAYALGAAAANGTATVTPDGRFTYVPDPDFNGSDSFTYTVSDGVLTSTYTVTVGVGAVNDAPVAAADGFVVAEDTSVVLSPLANDRDVDGDPLTITAIDGQAILPGGSVAVAGGIVRLNGDGTLLFAPAADFNGPVSFSYTVSDGQGGIATAQVTGTVAPVNDAPVARPDSFSGTEDTPTTLAVLVNDGDVEGNALSMTAIDGQAILPGGSVAVAAGFVTLNPDGTLTFVPTANLNGSVSFTYTVSDGQGGSATAVVSGVLAAVNDAPVLGPDSFNVAEDTPVLLAPLANDRDVDGDPLTITAIDGQAILPGGSVAVAGGIVRLNGDGTLLFTPAVDFNGPVSFSYTVSDGQGGTATAAFSGGVAAVNDAPDAGPDSFAGTEDTPAILAVLANDSDVEGNALSITAIDGQAILPGGSVAVAAGTVTLNPDGTLAFVPAPNVNGPVSFTYTVSDGTGGLTTTAVSGVLAAVNDAPVIGPDSFSVAEDTPVLLAPLANDSDVDGDPLTITAIDGQAILTGGSVTVAGGVVTLNGDGTLLFTPAADFSGPIAFSYTVSDGQGGTATAAFDGSVAAVNDAPVAGADSFIVAEDSAVVIDVLGNDRDADGDPLAVTAINGIPLAADGAVAVAGGSVRLGAGGTLVFTPAPDFNGIIGFAYTVTDGRGASASGSVLGTITPVPDAPVAADDLFLGDENGVSIIPVLANDRDADGDPLTVTAVDGQAIAPGRSVAVTGGRVTLNADGSLSFTAAAGFTGATGFTYAVSDGQGGSATATVRGAIAPFQAGDNVFRDRGDESRERLFYGTGWIVEAVPLPAPLPCPDVGSLRILPHVIEHARFRYGTGFPLADALPHHAPGAAIDILHEGRSLCTSLRIEPEVVAPLQALRVWSGPFPPVELPPFPSLFTTPSPTPFPAPMPEPALPREGPGTPAPIERPPVLMRKGASAPADWMFRDDPAEPSPAPGEASAAEFASGFDLGLAQKLRGFANRFERGQDRLEAAFAELPPPDLTHSHRDIQAEADRS</sequence>
<reference evidence="3 4" key="1">
    <citation type="journal article" date="2012" name="Genet. Mol. Biol.">
        <title>Analysis of 16S rRNA and mxaF genes revealing insights into Methylobacterium niche-specific plant association.</title>
        <authorList>
            <person name="Dourado M.N."/>
            <person name="Andreote F.D."/>
            <person name="Dini-Andreote F."/>
            <person name="Conti R."/>
            <person name="Araujo J.M."/>
            <person name="Araujo W.L."/>
        </authorList>
    </citation>
    <scope>NUCLEOTIDE SEQUENCE [LARGE SCALE GENOMIC DNA]</scope>
    <source>
        <strain evidence="3 4">SR1.6/4</strain>
    </source>
</reference>
<dbReference type="SMART" id="SM00736">
    <property type="entry name" value="CADG"/>
    <property type="match status" value="8"/>
</dbReference>
<evidence type="ECO:0000313" key="3">
    <source>
        <dbReference type="EMBL" id="MEE7455314.1"/>
    </source>
</evidence>
<dbReference type="InterPro" id="IPR041690">
    <property type="entry name" value="Cadherin_5"/>
</dbReference>
<dbReference type="Gene3D" id="2.60.40.2810">
    <property type="match status" value="5"/>
</dbReference>
<dbReference type="InterPro" id="IPR006644">
    <property type="entry name" value="Cadg"/>
</dbReference>
<feature type="domain" description="Dystroglycan-type cadherin-like" evidence="2">
    <location>
        <begin position="3073"/>
        <end position="3183"/>
    </location>
</feature>
<dbReference type="PANTHER" id="PTHR34720">
    <property type="entry name" value="MICROCYSTIN DEPENDENT PROTEIN"/>
    <property type="match status" value="1"/>
</dbReference>
<feature type="domain" description="Dystroglycan-type cadherin-like" evidence="2">
    <location>
        <begin position="2472"/>
        <end position="2570"/>
    </location>
</feature>
<feature type="compositionally biased region" description="Basic residues" evidence="1">
    <location>
        <begin position="222"/>
        <end position="242"/>
    </location>
</feature>
<evidence type="ECO:0000313" key="4">
    <source>
        <dbReference type="Proteomes" id="UP001349262"/>
    </source>
</evidence>
<feature type="domain" description="Dystroglycan-type cadherin-like" evidence="2">
    <location>
        <begin position="2677"/>
        <end position="2775"/>
    </location>
</feature>
<protein>
    <recommendedName>
        <fullName evidence="2">Dystroglycan-type cadherin-like domain-containing protein</fullName>
    </recommendedName>
</protein>
<feature type="region of interest" description="Disordered" evidence="1">
    <location>
        <begin position="6056"/>
        <end position="6076"/>
    </location>
</feature>
<feature type="domain" description="Dystroglycan-type cadherin-like" evidence="2">
    <location>
        <begin position="3481"/>
        <end position="3575"/>
    </location>
</feature>
<gene>
    <name evidence="3" type="ORF">MRSR164_00375</name>
</gene>
<dbReference type="SUPFAM" id="SSF49313">
    <property type="entry name" value="Cadherin-like"/>
    <property type="match status" value="10"/>
</dbReference>
<evidence type="ECO:0000259" key="2">
    <source>
        <dbReference type="SMART" id="SM00736"/>
    </source>
</evidence>
<name>A0ABU7T436_9HYPH</name>
<dbReference type="InterPro" id="IPR010221">
    <property type="entry name" value="VCBS_dom"/>
</dbReference>
<feature type="region of interest" description="Disordered" evidence="1">
    <location>
        <begin position="6016"/>
        <end position="6044"/>
    </location>
</feature>
<feature type="compositionally biased region" description="Basic and acidic residues" evidence="1">
    <location>
        <begin position="154"/>
        <end position="172"/>
    </location>
</feature>
<dbReference type="Pfam" id="PF05345">
    <property type="entry name" value="He_PIG"/>
    <property type="match status" value="10"/>
</dbReference>
<dbReference type="InterPro" id="IPR013783">
    <property type="entry name" value="Ig-like_fold"/>
</dbReference>
<dbReference type="NCBIfam" id="NF012211">
    <property type="entry name" value="tand_rpt_95"/>
    <property type="match status" value="35"/>
</dbReference>
<accession>A0ABU7T436</accession>
<proteinExistence type="predicted"/>
<feature type="compositionally biased region" description="Basic and acidic residues" evidence="1">
    <location>
        <begin position="104"/>
        <end position="120"/>
    </location>
</feature>